<sequence>MEFKWDEAKNNLLKYTRDVCFEDIILAINQGGLLDIIRHKNQRKYPDQLIFVVEINEYAYLVPFEIEDNLTENNKCAIVFLKTVIPSRKATNKYLRGNKNEKEK</sequence>
<organism evidence="1 2">
    <name type="scientific">Candidatus Acidulodesulfobacterium ferriphilum</name>
    <dbReference type="NCBI Taxonomy" id="2597223"/>
    <lineage>
        <taxon>Bacteria</taxon>
        <taxon>Deltaproteobacteria</taxon>
        <taxon>Candidatus Acidulodesulfobacterales</taxon>
        <taxon>Candidatus Acidulodesulfobacterium</taxon>
    </lineage>
</organism>
<comment type="caution">
    <text evidence="1">The sequence shown here is derived from an EMBL/GenBank/DDBJ whole genome shotgun (WGS) entry which is preliminary data.</text>
</comment>
<gene>
    <name evidence="1" type="ORF">EVJ47_00520</name>
</gene>
<dbReference type="AlphaFoldDB" id="A0A519BC03"/>
<dbReference type="EMBL" id="SGBD01000001">
    <property type="protein sequence ID" value="RZD14805.1"/>
    <property type="molecule type" value="Genomic_DNA"/>
</dbReference>
<accession>A0A519BC03</accession>
<reference evidence="1 2" key="1">
    <citation type="submission" date="2019-01" db="EMBL/GenBank/DDBJ databases">
        <title>Insights into ecological role of a new deltaproteobacterial order Candidatus Sinidesulfobacterales (Sva0485) by metagenomics and metatranscriptomics.</title>
        <authorList>
            <person name="Tan S."/>
            <person name="Liu J."/>
            <person name="Fang Y."/>
            <person name="Hedlund B.P."/>
            <person name="Lian Z.H."/>
            <person name="Huang L.Y."/>
            <person name="Li J.T."/>
            <person name="Huang L.N."/>
            <person name="Li W.J."/>
            <person name="Jiang H.C."/>
            <person name="Dong H.L."/>
            <person name="Shu W.S."/>
        </authorList>
    </citation>
    <scope>NUCLEOTIDE SEQUENCE [LARGE SCALE GENOMIC DNA]</scope>
    <source>
        <strain evidence="1">AP3</strain>
    </source>
</reference>
<evidence type="ECO:0000313" key="2">
    <source>
        <dbReference type="Proteomes" id="UP000320813"/>
    </source>
</evidence>
<name>A0A519BC03_9DELT</name>
<protein>
    <submittedName>
        <fullName evidence="1">Toxin</fullName>
    </submittedName>
</protein>
<evidence type="ECO:0000313" key="1">
    <source>
        <dbReference type="EMBL" id="RZD14805.1"/>
    </source>
</evidence>
<proteinExistence type="predicted"/>
<dbReference type="Proteomes" id="UP000320813">
    <property type="component" value="Unassembled WGS sequence"/>
</dbReference>